<dbReference type="AlphaFoldDB" id="A0A2S5R7Q7"/>
<reference evidence="1 2" key="1">
    <citation type="submission" date="2017-11" db="EMBL/GenBank/DDBJ databases">
        <title>Comparative genomic analysis of Holospora spp., intranuclear symbionts of paramecia.</title>
        <authorList>
            <person name="Garushyants S.K."/>
            <person name="Beliavskaya A."/>
            <person name="Malko D.B."/>
            <person name="Logacheva M.D."/>
            <person name="Rautian M.S."/>
            <person name="Gelfand M.S."/>
        </authorList>
    </citation>
    <scope>NUCLEOTIDE SEQUENCE [LARGE SCALE GENOMIC DNA]</scope>
    <source>
        <strain evidence="2">02AZ16</strain>
    </source>
</reference>
<comment type="caution">
    <text evidence="1">The sequence shown here is derived from an EMBL/GenBank/DDBJ whole genome shotgun (WGS) entry which is preliminary data.</text>
</comment>
<dbReference type="EMBL" id="PHHC01000135">
    <property type="protein sequence ID" value="PPE03155.1"/>
    <property type="molecule type" value="Genomic_DNA"/>
</dbReference>
<proteinExistence type="predicted"/>
<sequence>MMGARKWRVGKRHLGVDTLGYRLNSDVHSAKPHDRKCAKKVLL</sequence>
<dbReference type="Proteomes" id="UP000239425">
    <property type="component" value="Unassembled WGS sequence"/>
</dbReference>
<protein>
    <submittedName>
        <fullName evidence="1">Uncharacterized protein</fullName>
    </submittedName>
</protein>
<name>A0A2S5R7Q7_9PROT</name>
<dbReference type="RefSeq" id="WP_279337786.1">
    <property type="nucleotide sequence ID" value="NZ_PHHC01000135.1"/>
</dbReference>
<evidence type="ECO:0000313" key="2">
    <source>
        <dbReference type="Proteomes" id="UP000239425"/>
    </source>
</evidence>
<keyword evidence="2" id="KW-1185">Reference proteome</keyword>
<accession>A0A2S5R7Q7</accession>
<evidence type="ECO:0000313" key="1">
    <source>
        <dbReference type="EMBL" id="PPE03155.1"/>
    </source>
</evidence>
<organism evidence="1 2">
    <name type="scientific">Holospora curviuscula</name>
    <dbReference type="NCBI Taxonomy" id="1082868"/>
    <lineage>
        <taxon>Bacteria</taxon>
        <taxon>Pseudomonadati</taxon>
        <taxon>Pseudomonadota</taxon>
        <taxon>Alphaproteobacteria</taxon>
        <taxon>Holosporales</taxon>
        <taxon>Holosporaceae</taxon>
        <taxon>Holospora</taxon>
    </lineage>
</organism>
<gene>
    <name evidence="1" type="ORF">HCUR_01394</name>
</gene>